<dbReference type="SUPFAM" id="SSF46934">
    <property type="entry name" value="UBA-like"/>
    <property type="match status" value="1"/>
</dbReference>
<feature type="region of interest" description="Disordered" evidence="1">
    <location>
        <begin position="1"/>
        <end position="114"/>
    </location>
</feature>
<feature type="region of interest" description="Disordered" evidence="1">
    <location>
        <begin position="253"/>
        <end position="314"/>
    </location>
</feature>
<name>A0A6A6XKX4_9PLEO</name>
<dbReference type="Proteomes" id="UP000799757">
    <property type="component" value="Unassembled WGS sequence"/>
</dbReference>
<feature type="region of interest" description="Disordered" evidence="1">
    <location>
        <begin position="492"/>
        <end position="556"/>
    </location>
</feature>
<feature type="compositionally biased region" description="Polar residues" evidence="1">
    <location>
        <begin position="281"/>
        <end position="310"/>
    </location>
</feature>
<proteinExistence type="predicted"/>
<feature type="region of interest" description="Disordered" evidence="1">
    <location>
        <begin position="343"/>
        <end position="390"/>
    </location>
</feature>
<reference evidence="3" key="1">
    <citation type="journal article" date="2020" name="Stud. Mycol.">
        <title>101 Dothideomycetes genomes: a test case for predicting lifestyles and emergence of pathogens.</title>
        <authorList>
            <person name="Haridas S."/>
            <person name="Albert R."/>
            <person name="Binder M."/>
            <person name="Bloem J."/>
            <person name="Labutti K."/>
            <person name="Salamov A."/>
            <person name="Andreopoulos B."/>
            <person name="Baker S."/>
            <person name="Barry K."/>
            <person name="Bills G."/>
            <person name="Bluhm B."/>
            <person name="Cannon C."/>
            <person name="Castanera R."/>
            <person name="Culley D."/>
            <person name="Daum C."/>
            <person name="Ezra D."/>
            <person name="Gonzalez J."/>
            <person name="Henrissat B."/>
            <person name="Kuo A."/>
            <person name="Liang C."/>
            <person name="Lipzen A."/>
            <person name="Lutzoni F."/>
            <person name="Magnuson J."/>
            <person name="Mondo S."/>
            <person name="Nolan M."/>
            <person name="Ohm R."/>
            <person name="Pangilinan J."/>
            <person name="Park H.-J."/>
            <person name="Ramirez L."/>
            <person name="Alfaro M."/>
            <person name="Sun H."/>
            <person name="Tritt A."/>
            <person name="Yoshinaga Y."/>
            <person name="Zwiers L.-H."/>
            <person name="Turgeon B."/>
            <person name="Goodwin S."/>
            <person name="Spatafora J."/>
            <person name="Crous P."/>
            <person name="Grigoriev I."/>
        </authorList>
    </citation>
    <scope>NUCLEOTIDE SEQUENCE</scope>
    <source>
        <strain evidence="3">CBS 109.77</strain>
    </source>
</reference>
<dbReference type="OrthoDB" id="5404794at2759"/>
<feature type="region of interest" description="Disordered" evidence="1">
    <location>
        <begin position="589"/>
        <end position="629"/>
    </location>
</feature>
<feature type="compositionally biased region" description="Polar residues" evidence="1">
    <location>
        <begin position="589"/>
        <end position="607"/>
    </location>
</feature>
<dbReference type="AlphaFoldDB" id="A0A6A6XKX4"/>
<dbReference type="Gene3D" id="1.10.8.10">
    <property type="entry name" value="DNA helicase RuvA subunit, C-terminal domain"/>
    <property type="match status" value="1"/>
</dbReference>
<sequence length="760" mass="83173">MRVIRDSDDEFDEEDLEGETAASKGKDASPNNLNTSLPVPGTGSTDSLKRTIEAAHHALFQSPPMLSLPTAAPPQEPSSSAGHRSKRRKTAGASLDLSPGMGSERKKEPKSYGRSKSIFSSAYLDHNQEKGIMRESEDGRVELPFSKLSCEPVTSSIVSLTGVTGAVHYGNTDADAVPEKLWNLEGTLRDSYAAHEPMAMFPEPSSTIPNATLTQQRLLDEVMNPAFLGIEPEIDAPPYEPAKSSVPWSDFLNTPSGNTETQDAHHLAPSPPIAQGLPPAHTSNEVSISQHTECNSSLLPKGSPSQNCMLSNGIDPKDIMKTPLVLSQENRSGNAVVTSLFNDNISLSNKGPPTEERRQSPRRRDERQKKNTSTSPEPNPKQKSRSLLNSEDEFMVIGIPKEQYNARPSRSRSLKMDIIHPVDYSIRPERASKRGIRRSKTTNGAEQDPSTPQKVQRICDMGFTPGTTQRALKENHGNVSQTVDWLITNGAAVEEDELAPPRQSTSKPKTKRNNTKSNTSSHSVGPMKEDATSPQDKDRRTSFSGTAVADISHDSIPKECTTEIDLIDKPPQVPESKSPRVQVVIHSKGSPNRTEVNEQQTKANISQKIDIIDAPTRKPKRRKTTLDQPEPIEEHVVTLTTPTMEKKRGRGRPRKEIIPPISNETILEDEEETQGEPTSAETPISRGVDTQTKATTPHVTEPPTSTPTSKMTTKESSGTPETLPKPTNGSHSPLNKGKVPYRVGLSKRARIAPLLRVLKK</sequence>
<feature type="compositionally biased region" description="Basic and acidic residues" evidence="1">
    <location>
        <begin position="353"/>
        <end position="369"/>
    </location>
</feature>
<feature type="region of interest" description="Disordered" evidence="1">
    <location>
        <begin position="642"/>
        <end position="745"/>
    </location>
</feature>
<feature type="compositionally biased region" description="Polar residues" evidence="1">
    <location>
        <begin position="29"/>
        <end position="46"/>
    </location>
</feature>
<keyword evidence="4" id="KW-1185">Reference proteome</keyword>
<feature type="compositionally biased region" description="Low complexity" evidence="1">
    <location>
        <begin position="695"/>
        <end position="717"/>
    </location>
</feature>
<feature type="compositionally biased region" description="Polar residues" evidence="1">
    <location>
        <begin position="441"/>
        <end position="454"/>
    </location>
</feature>
<feature type="compositionally biased region" description="Polar residues" evidence="1">
    <location>
        <begin position="675"/>
        <end position="694"/>
    </location>
</feature>
<dbReference type="PROSITE" id="PS50030">
    <property type="entry name" value="UBA"/>
    <property type="match status" value="1"/>
</dbReference>
<gene>
    <name evidence="3" type="ORF">K505DRAFT_372646</name>
</gene>
<feature type="region of interest" description="Disordered" evidence="1">
    <location>
        <begin position="426"/>
        <end position="457"/>
    </location>
</feature>
<accession>A0A6A6XKX4</accession>
<evidence type="ECO:0000313" key="3">
    <source>
        <dbReference type="EMBL" id="KAF2797196.1"/>
    </source>
</evidence>
<feature type="compositionally biased region" description="Basic and acidic residues" evidence="1">
    <location>
        <begin position="47"/>
        <end position="56"/>
    </location>
</feature>
<feature type="compositionally biased region" description="Acidic residues" evidence="1">
    <location>
        <begin position="7"/>
        <end position="18"/>
    </location>
</feature>
<protein>
    <recommendedName>
        <fullName evidence="2">UBA domain-containing protein</fullName>
    </recommendedName>
</protein>
<dbReference type="EMBL" id="MU001812">
    <property type="protein sequence ID" value="KAF2797196.1"/>
    <property type="molecule type" value="Genomic_DNA"/>
</dbReference>
<feature type="domain" description="UBA" evidence="2">
    <location>
        <begin position="446"/>
        <end position="489"/>
    </location>
</feature>
<feature type="compositionally biased region" description="Basic and acidic residues" evidence="1">
    <location>
        <begin position="527"/>
        <end position="541"/>
    </location>
</feature>
<evidence type="ECO:0000313" key="4">
    <source>
        <dbReference type="Proteomes" id="UP000799757"/>
    </source>
</evidence>
<dbReference type="SMART" id="SM00165">
    <property type="entry name" value="UBA"/>
    <property type="match status" value="1"/>
</dbReference>
<evidence type="ECO:0000259" key="2">
    <source>
        <dbReference type="PROSITE" id="PS50030"/>
    </source>
</evidence>
<dbReference type="InterPro" id="IPR009060">
    <property type="entry name" value="UBA-like_sf"/>
</dbReference>
<dbReference type="InterPro" id="IPR015940">
    <property type="entry name" value="UBA"/>
</dbReference>
<evidence type="ECO:0000256" key="1">
    <source>
        <dbReference type="SAM" id="MobiDB-lite"/>
    </source>
</evidence>
<organism evidence="3 4">
    <name type="scientific">Melanomma pulvis-pyrius CBS 109.77</name>
    <dbReference type="NCBI Taxonomy" id="1314802"/>
    <lineage>
        <taxon>Eukaryota</taxon>
        <taxon>Fungi</taxon>
        <taxon>Dikarya</taxon>
        <taxon>Ascomycota</taxon>
        <taxon>Pezizomycotina</taxon>
        <taxon>Dothideomycetes</taxon>
        <taxon>Pleosporomycetidae</taxon>
        <taxon>Pleosporales</taxon>
        <taxon>Melanommataceae</taxon>
        <taxon>Melanomma</taxon>
    </lineage>
</organism>